<dbReference type="InterPro" id="IPR002110">
    <property type="entry name" value="Ankyrin_rpt"/>
</dbReference>
<protein>
    <submittedName>
        <fullName evidence="4">Ankyrin 2,3/unc44</fullName>
    </submittedName>
</protein>
<keyword evidence="2 3" id="KW-0040">ANK repeat</keyword>
<feature type="repeat" description="ANK" evidence="3">
    <location>
        <begin position="140"/>
        <end position="172"/>
    </location>
</feature>
<name>A0A069D3P4_9BACE</name>
<keyword evidence="1" id="KW-0677">Repeat</keyword>
<dbReference type="PROSITE" id="PS50088">
    <property type="entry name" value="ANK_REPEAT"/>
    <property type="match status" value="2"/>
</dbReference>
<dbReference type="SUPFAM" id="SSF48403">
    <property type="entry name" value="Ankyrin repeat"/>
    <property type="match status" value="1"/>
</dbReference>
<evidence type="ECO:0000256" key="1">
    <source>
        <dbReference type="ARBA" id="ARBA00022737"/>
    </source>
</evidence>
<evidence type="ECO:0000313" key="4">
    <source>
        <dbReference type="EMBL" id="GAK37027.1"/>
    </source>
</evidence>
<evidence type="ECO:0000256" key="2">
    <source>
        <dbReference type="ARBA" id="ARBA00023043"/>
    </source>
</evidence>
<dbReference type="Pfam" id="PF12796">
    <property type="entry name" value="Ank_2"/>
    <property type="match status" value="1"/>
</dbReference>
<accession>A0A069D3P4</accession>
<dbReference type="EMBL" id="BAJS01000012">
    <property type="protein sequence ID" value="GAK37027.1"/>
    <property type="molecule type" value="Genomic_DNA"/>
</dbReference>
<dbReference type="RefSeq" id="WP_024996801.1">
    <property type="nucleotide sequence ID" value="NZ_BAJS01000012.1"/>
</dbReference>
<dbReference type="Proteomes" id="UP000027601">
    <property type="component" value="Unassembled WGS sequence"/>
</dbReference>
<proteinExistence type="predicted"/>
<sequence>MENFNELLKDAIACNDIHFLEMNRHKYDINHRFPDEDNDTLLLYSIGDSQSDTYSFFIENGADITLVNDLGEGVFHSIVYSGLVERMADIINQPLNAICLLNTQTKEGVTPLLLSVLLEKNDIFDFLLKMGADVNLSDNTGNSPLHPACFQGHKEMVSRLLENGANLRLKTHKGNYPLALAINGDHDEIAKYLFHRIYD</sequence>
<evidence type="ECO:0000313" key="5">
    <source>
        <dbReference type="Proteomes" id="UP000027601"/>
    </source>
</evidence>
<dbReference type="AlphaFoldDB" id="A0A069D3P4"/>
<comment type="caution">
    <text evidence="4">The sequence shown here is derived from an EMBL/GenBank/DDBJ whole genome shotgun (WGS) entry which is preliminary data.</text>
</comment>
<dbReference type="PANTHER" id="PTHR24198:SF165">
    <property type="entry name" value="ANKYRIN REPEAT-CONTAINING PROTEIN-RELATED"/>
    <property type="match status" value="1"/>
</dbReference>
<organism evidence="4 5">
    <name type="scientific">Bacteroides graminisolvens DSM 19988 = JCM 15093</name>
    <dbReference type="NCBI Taxonomy" id="1121097"/>
    <lineage>
        <taxon>Bacteria</taxon>
        <taxon>Pseudomonadati</taxon>
        <taxon>Bacteroidota</taxon>
        <taxon>Bacteroidia</taxon>
        <taxon>Bacteroidales</taxon>
        <taxon>Bacteroidaceae</taxon>
        <taxon>Bacteroides</taxon>
    </lineage>
</organism>
<reference evidence="4 5" key="1">
    <citation type="journal article" date="2015" name="Microbes Environ.">
        <title>Distribution and evolution of nitrogen fixation genes in the phylum bacteroidetes.</title>
        <authorList>
            <person name="Inoue J."/>
            <person name="Oshima K."/>
            <person name="Suda W."/>
            <person name="Sakamoto M."/>
            <person name="Iino T."/>
            <person name="Noda S."/>
            <person name="Hongoh Y."/>
            <person name="Hattori M."/>
            <person name="Ohkuma M."/>
        </authorList>
    </citation>
    <scope>NUCLEOTIDE SEQUENCE [LARGE SCALE GENOMIC DNA]</scope>
    <source>
        <strain evidence="4 5">JCM 15093</strain>
    </source>
</reference>
<keyword evidence="5" id="KW-1185">Reference proteome</keyword>
<dbReference type="SMART" id="SM00248">
    <property type="entry name" value="ANK"/>
    <property type="match status" value="4"/>
</dbReference>
<dbReference type="Gene3D" id="1.25.40.20">
    <property type="entry name" value="Ankyrin repeat-containing domain"/>
    <property type="match status" value="1"/>
</dbReference>
<dbReference type="PANTHER" id="PTHR24198">
    <property type="entry name" value="ANKYRIN REPEAT AND PROTEIN KINASE DOMAIN-CONTAINING PROTEIN"/>
    <property type="match status" value="1"/>
</dbReference>
<feature type="repeat" description="ANK" evidence="3">
    <location>
        <begin position="107"/>
        <end position="139"/>
    </location>
</feature>
<dbReference type="PROSITE" id="PS50297">
    <property type="entry name" value="ANK_REP_REGION"/>
    <property type="match status" value="2"/>
</dbReference>
<dbReference type="STRING" id="1121097.GCA_000428125_02480"/>
<gene>
    <name evidence="4" type="ORF">JCM15093_2242</name>
</gene>
<dbReference type="eggNOG" id="COG0666">
    <property type="taxonomic scope" value="Bacteria"/>
</dbReference>
<evidence type="ECO:0000256" key="3">
    <source>
        <dbReference type="PROSITE-ProRule" id="PRU00023"/>
    </source>
</evidence>
<dbReference type="OrthoDB" id="407974at2"/>
<dbReference type="InterPro" id="IPR036770">
    <property type="entry name" value="Ankyrin_rpt-contain_sf"/>
</dbReference>